<evidence type="ECO:0000256" key="10">
    <source>
        <dbReference type="SAM" id="Phobius"/>
    </source>
</evidence>
<dbReference type="InterPro" id="IPR003849">
    <property type="entry name" value="Preprotein_translocase_YajC"/>
</dbReference>
<dbReference type="Proteomes" id="UP000191200">
    <property type="component" value="Chromosome"/>
</dbReference>
<evidence type="ECO:0000256" key="3">
    <source>
        <dbReference type="ARBA" id="ARBA00022448"/>
    </source>
</evidence>
<evidence type="ECO:0000313" key="11">
    <source>
        <dbReference type="EMBL" id="APB30519.1"/>
    </source>
</evidence>
<dbReference type="Pfam" id="PF02699">
    <property type="entry name" value="YajC"/>
    <property type="match status" value="1"/>
</dbReference>
<evidence type="ECO:0000256" key="2">
    <source>
        <dbReference type="ARBA" id="ARBA00006742"/>
    </source>
</evidence>
<keyword evidence="9 10" id="KW-0472">Membrane</keyword>
<dbReference type="OrthoDB" id="2200301at2"/>
<keyword evidence="7 10" id="KW-1133">Transmembrane helix</keyword>
<gene>
    <name evidence="11" type="ORF">BHY08_00965</name>
</gene>
<keyword evidence="12" id="KW-1185">Reference proteome</keyword>
<dbReference type="PANTHER" id="PTHR33909">
    <property type="entry name" value="SEC TRANSLOCON ACCESSORY COMPLEX SUBUNIT YAJC"/>
    <property type="match status" value="1"/>
</dbReference>
<keyword evidence="6" id="KW-0653">Protein transport</keyword>
<organism evidence="11 12">
    <name type="scientific">Vagococcus teuberi</name>
    <dbReference type="NCBI Taxonomy" id="519472"/>
    <lineage>
        <taxon>Bacteria</taxon>
        <taxon>Bacillati</taxon>
        <taxon>Bacillota</taxon>
        <taxon>Bacilli</taxon>
        <taxon>Lactobacillales</taxon>
        <taxon>Enterococcaceae</taxon>
        <taxon>Vagococcus</taxon>
    </lineage>
</organism>
<keyword evidence="5 10" id="KW-0812">Transmembrane</keyword>
<reference evidence="11 12" key="1">
    <citation type="submission" date="2016-09" db="EMBL/GenBank/DDBJ databases">
        <title>Vagococcus teuberi sp. nov., isolated from the Malian artisanal sour milk fene.</title>
        <authorList>
            <person name="Wullschleger S."/>
            <person name="Seifert C."/>
            <person name="Baumgartner S."/>
            <person name="Lacroix C."/>
            <person name="Bonfoh B."/>
            <person name="Stevens M.J."/>
            <person name="Meile L."/>
        </authorList>
    </citation>
    <scope>NUCLEOTIDE SEQUENCE [LARGE SCALE GENOMIC DNA]</scope>
    <source>
        <strain evidence="11 12">DSM 21459</strain>
    </source>
</reference>
<name>A0A1J0A3L9_9ENTE</name>
<dbReference type="STRING" id="519472.BHY08_00965"/>
<evidence type="ECO:0000256" key="6">
    <source>
        <dbReference type="ARBA" id="ARBA00022927"/>
    </source>
</evidence>
<accession>A0A1J0A3L9</accession>
<dbReference type="AlphaFoldDB" id="A0A1J0A3L9"/>
<evidence type="ECO:0000256" key="1">
    <source>
        <dbReference type="ARBA" id="ARBA00004162"/>
    </source>
</evidence>
<dbReference type="NCBIfam" id="TIGR00739">
    <property type="entry name" value="yajC"/>
    <property type="match status" value="1"/>
</dbReference>
<comment type="similarity">
    <text evidence="2">Belongs to the YajC family.</text>
</comment>
<dbReference type="RefSeq" id="WP_071456087.1">
    <property type="nucleotide sequence ID" value="NZ_CP017267.1"/>
</dbReference>
<dbReference type="KEGG" id="vte:BHY08_00965"/>
<dbReference type="EMBL" id="CP017267">
    <property type="protein sequence ID" value="APB30519.1"/>
    <property type="molecule type" value="Genomic_DNA"/>
</dbReference>
<keyword evidence="8" id="KW-0811">Translocation</keyword>
<sequence>MKTVGIILLILLVILYVVVLPLAKKKYQQKQLVDMQSFLNELSVGDQVMMNSGIIGKISRIDEHIVHLKIAKDTIIRVDKHSLIGRYNEEK</sequence>
<feature type="transmembrane region" description="Helical" evidence="10">
    <location>
        <begin position="6"/>
        <end position="23"/>
    </location>
</feature>
<keyword evidence="4" id="KW-1003">Cell membrane</keyword>
<comment type="subcellular location">
    <subcellularLocation>
        <location evidence="1">Cell membrane</location>
        <topology evidence="1">Single-pass membrane protein</topology>
    </subcellularLocation>
</comment>
<dbReference type="PANTHER" id="PTHR33909:SF1">
    <property type="entry name" value="SEC TRANSLOCON ACCESSORY COMPLEX SUBUNIT YAJC"/>
    <property type="match status" value="1"/>
</dbReference>
<evidence type="ECO:0000256" key="4">
    <source>
        <dbReference type="ARBA" id="ARBA00022475"/>
    </source>
</evidence>
<keyword evidence="3" id="KW-0813">Transport</keyword>
<dbReference type="GO" id="GO:0005886">
    <property type="term" value="C:plasma membrane"/>
    <property type="evidence" value="ECO:0007669"/>
    <property type="project" value="UniProtKB-SubCell"/>
</dbReference>
<evidence type="ECO:0000256" key="9">
    <source>
        <dbReference type="ARBA" id="ARBA00023136"/>
    </source>
</evidence>
<dbReference type="PRINTS" id="PR01853">
    <property type="entry name" value="YAJCTRNLCASE"/>
</dbReference>
<dbReference type="GO" id="GO:0015031">
    <property type="term" value="P:protein transport"/>
    <property type="evidence" value="ECO:0007669"/>
    <property type="project" value="UniProtKB-KW"/>
</dbReference>
<proteinExistence type="inferred from homology"/>
<evidence type="ECO:0000256" key="8">
    <source>
        <dbReference type="ARBA" id="ARBA00023010"/>
    </source>
</evidence>
<protein>
    <submittedName>
        <fullName evidence="11">Preprotein translocase subunit YajC</fullName>
    </submittedName>
</protein>
<evidence type="ECO:0000313" key="12">
    <source>
        <dbReference type="Proteomes" id="UP000191200"/>
    </source>
</evidence>
<evidence type="ECO:0000256" key="7">
    <source>
        <dbReference type="ARBA" id="ARBA00022989"/>
    </source>
</evidence>
<dbReference type="SMART" id="SM01323">
    <property type="entry name" value="YajC"/>
    <property type="match status" value="1"/>
</dbReference>
<evidence type="ECO:0000256" key="5">
    <source>
        <dbReference type="ARBA" id="ARBA00022692"/>
    </source>
</evidence>